<accession>A0ABT9V9M9</accession>
<evidence type="ECO:0000313" key="3">
    <source>
        <dbReference type="Proteomes" id="UP001231362"/>
    </source>
</evidence>
<evidence type="ECO:0000256" key="1">
    <source>
        <dbReference type="SAM" id="Phobius"/>
    </source>
</evidence>
<name>A0ABT9V9M9_9BACL</name>
<feature type="transmembrane region" description="Helical" evidence="1">
    <location>
        <begin position="112"/>
        <end position="133"/>
    </location>
</feature>
<dbReference type="Pfam" id="PF13787">
    <property type="entry name" value="HXXEE"/>
    <property type="match status" value="1"/>
</dbReference>
<keyword evidence="1" id="KW-1133">Transmembrane helix</keyword>
<keyword evidence="1" id="KW-0812">Transmembrane</keyword>
<protein>
    <submittedName>
        <fullName evidence="2">Membrane-associated HD superfamily phosphohydrolase</fullName>
    </submittedName>
</protein>
<dbReference type="Proteomes" id="UP001231362">
    <property type="component" value="Unassembled WGS sequence"/>
</dbReference>
<feature type="transmembrane region" description="Helical" evidence="1">
    <location>
        <begin position="60"/>
        <end position="82"/>
    </location>
</feature>
<comment type="caution">
    <text evidence="2">The sequence shown here is derived from an EMBL/GenBank/DDBJ whole genome shotgun (WGS) entry which is preliminary data.</text>
</comment>
<reference evidence="2 3" key="1">
    <citation type="submission" date="2023-07" db="EMBL/GenBank/DDBJ databases">
        <title>Genomic Encyclopedia of Type Strains, Phase IV (KMG-IV): sequencing the most valuable type-strain genomes for metagenomic binning, comparative biology and taxonomic classification.</title>
        <authorList>
            <person name="Goeker M."/>
        </authorList>
    </citation>
    <scope>NUCLEOTIDE SEQUENCE [LARGE SCALE GENOMIC DNA]</scope>
    <source>
        <strain evidence="2 3">DSM 23948</strain>
    </source>
</reference>
<organism evidence="2 3">
    <name type="scientific">Anoxybacillus andreesenii</name>
    <dbReference type="NCBI Taxonomy" id="1325932"/>
    <lineage>
        <taxon>Bacteria</taxon>
        <taxon>Bacillati</taxon>
        <taxon>Bacillota</taxon>
        <taxon>Bacilli</taxon>
        <taxon>Bacillales</taxon>
        <taxon>Anoxybacillaceae</taxon>
        <taxon>Anoxybacillus</taxon>
    </lineage>
</organism>
<sequence length="175" mass="20276">MLDIQTLIWLFPILFIFHDFEEIIMMEKWLNKYSNVIYEKLPKKMADKVIKQFSMSTAQFAVAVLIIFLLVSGSTIMAIQYLNDSPFGNIYIFTIVMLTFFLHAFTHIGQSLLFHSITPGAFTSIIIVIPYSLVLFHTLLAHEIITWNIIFICLPFILLFIPIALFSHWVGRRVG</sequence>
<dbReference type="InterPro" id="IPR025671">
    <property type="entry name" value="HXXEE"/>
</dbReference>
<gene>
    <name evidence="2" type="ORF">J2S07_003984</name>
</gene>
<feature type="transmembrane region" description="Helical" evidence="1">
    <location>
        <begin position="88"/>
        <end position="105"/>
    </location>
</feature>
<evidence type="ECO:0000313" key="2">
    <source>
        <dbReference type="EMBL" id="MDQ0157639.1"/>
    </source>
</evidence>
<keyword evidence="1" id="KW-0472">Membrane</keyword>
<dbReference type="EMBL" id="JAUSTU010000033">
    <property type="protein sequence ID" value="MDQ0157639.1"/>
    <property type="molecule type" value="Genomic_DNA"/>
</dbReference>
<keyword evidence="3" id="KW-1185">Reference proteome</keyword>
<feature type="transmembrane region" description="Helical" evidence="1">
    <location>
        <begin position="145"/>
        <end position="166"/>
    </location>
</feature>
<proteinExistence type="predicted"/>